<dbReference type="InterPro" id="IPR029016">
    <property type="entry name" value="GAF-like_dom_sf"/>
</dbReference>
<dbReference type="InterPro" id="IPR052162">
    <property type="entry name" value="Sensor_kinase/Photoreceptor"/>
</dbReference>
<dbReference type="Pfam" id="PF13426">
    <property type="entry name" value="PAS_9"/>
    <property type="match status" value="1"/>
</dbReference>
<comment type="catalytic activity">
    <reaction evidence="1">
        <text>ATP + protein L-histidine = ADP + protein N-phospho-L-histidine.</text>
        <dbReference type="EC" id="2.7.13.3"/>
    </reaction>
</comment>
<protein>
    <recommendedName>
        <fullName evidence="2">histidine kinase</fullName>
        <ecNumber evidence="2">2.7.13.3</ecNumber>
    </recommendedName>
</protein>
<dbReference type="InterPro" id="IPR000014">
    <property type="entry name" value="PAS"/>
</dbReference>
<dbReference type="PROSITE" id="PS50113">
    <property type="entry name" value="PAC"/>
    <property type="match status" value="1"/>
</dbReference>
<dbReference type="SUPFAM" id="SSF55781">
    <property type="entry name" value="GAF domain-like"/>
    <property type="match status" value="1"/>
</dbReference>
<dbReference type="Pfam" id="PF13185">
    <property type="entry name" value="GAF_2"/>
    <property type="match status" value="1"/>
</dbReference>
<feature type="domain" description="PAS" evidence="9">
    <location>
        <begin position="295"/>
        <end position="368"/>
    </location>
</feature>
<sequence>MIRVLLVDDDPTVLEVTRIFLERSGDILMETTLSAADALSRLKDDGDLFEVIISDYAMPEMDGISFLKEVRSLGLELPFILFTGKSREEVVIEALNSGADYYLQKGGDPKVLFAELTHQVRQAADREMGRREDLIERELALQLSGATSLSAALKLCIDAAMDVSETDCGTIYLLDKGTGSFVLRYSTGFSPEFLEEISERRRSPGTSLIARAKGPIYIRYQDKDLPLQDAREREGIRAMAVVPIHHEGIVVGYYSVGTHSSDEVSRPRRSGLETIAAITGNAIVRLRAEEDLRRSEEELRAIFEAAEVAFVITDATDPDPKVLEFSPGAEKIFGYRRQEMVGETVSRLHLPEEVALFPEVHRQMREGSRGFSGFTNLVRKNGERFPALFSTYPLFDESGRMRAALGVSMDITDQKVAEEALKESEERLKLAVEGGNLGVWDWNLATGEEAFSDKWGEILGYSVEELKTSLGIWDRLVHPDDHERVKQALRDHLDGLTPYCETEHRMWSKDGRWVWILGRGKVVSRDERGRPARMTGVIQEMGGGGADQEAPGELLSRRGGRG</sequence>
<keyword evidence="5" id="KW-0418">Kinase</keyword>
<dbReference type="SMART" id="SM00086">
    <property type="entry name" value="PAC"/>
    <property type="match status" value="2"/>
</dbReference>
<dbReference type="EMBL" id="JARFPK010000006">
    <property type="protein sequence ID" value="MDF0589996.1"/>
    <property type="molecule type" value="Genomic_DNA"/>
</dbReference>
<dbReference type="Gene3D" id="3.40.50.2300">
    <property type="match status" value="1"/>
</dbReference>
<dbReference type="EC" id="2.7.13.3" evidence="2"/>
<feature type="modified residue" description="4-aspartylphosphate" evidence="6">
    <location>
        <position position="55"/>
    </location>
</feature>
<dbReference type="PROSITE" id="PS50110">
    <property type="entry name" value="RESPONSE_REGULATORY"/>
    <property type="match status" value="1"/>
</dbReference>
<organism evidence="11 12">
    <name type="scientific">Candidatus Methanocrinis natronophilus</name>
    <dbReference type="NCBI Taxonomy" id="3033396"/>
    <lineage>
        <taxon>Archaea</taxon>
        <taxon>Methanobacteriati</taxon>
        <taxon>Methanobacteriota</taxon>
        <taxon>Stenosarchaea group</taxon>
        <taxon>Methanomicrobia</taxon>
        <taxon>Methanotrichales</taxon>
        <taxon>Methanotrichaceae</taxon>
        <taxon>Methanocrinis</taxon>
    </lineage>
</organism>
<dbReference type="InterPro" id="IPR035965">
    <property type="entry name" value="PAS-like_dom_sf"/>
</dbReference>
<evidence type="ECO:0000256" key="4">
    <source>
        <dbReference type="ARBA" id="ARBA00022679"/>
    </source>
</evidence>
<dbReference type="InterPro" id="IPR003018">
    <property type="entry name" value="GAF"/>
</dbReference>
<evidence type="ECO:0000313" key="11">
    <source>
        <dbReference type="EMBL" id="MDF0589996.1"/>
    </source>
</evidence>
<dbReference type="InterPro" id="IPR000700">
    <property type="entry name" value="PAS-assoc_C"/>
</dbReference>
<dbReference type="PROSITE" id="PS50112">
    <property type="entry name" value="PAS"/>
    <property type="match status" value="2"/>
</dbReference>
<gene>
    <name evidence="11" type="ORF">P0O15_02225</name>
</gene>
<dbReference type="InterPro" id="IPR013655">
    <property type="entry name" value="PAS_fold_3"/>
</dbReference>
<dbReference type="SUPFAM" id="SSF52172">
    <property type="entry name" value="CheY-like"/>
    <property type="match status" value="1"/>
</dbReference>
<evidence type="ECO:0000256" key="2">
    <source>
        <dbReference type="ARBA" id="ARBA00012438"/>
    </source>
</evidence>
<evidence type="ECO:0000259" key="10">
    <source>
        <dbReference type="PROSITE" id="PS50113"/>
    </source>
</evidence>
<comment type="caution">
    <text evidence="11">The sequence shown here is derived from an EMBL/GenBank/DDBJ whole genome shotgun (WGS) entry which is preliminary data.</text>
</comment>
<dbReference type="Gene3D" id="3.30.450.40">
    <property type="match status" value="1"/>
</dbReference>
<dbReference type="NCBIfam" id="TIGR00229">
    <property type="entry name" value="sensory_box"/>
    <property type="match status" value="2"/>
</dbReference>
<evidence type="ECO:0000259" key="9">
    <source>
        <dbReference type="PROSITE" id="PS50112"/>
    </source>
</evidence>
<dbReference type="Pfam" id="PF08447">
    <property type="entry name" value="PAS_3"/>
    <property type="match status" value="1"/>
</dbReference>
<dbReference type="SMART" id="SM00065">
    <property type="entry name" value="GAF"/>
    <property type="match status" value="1"/>
</dbReference>
<dbReference type="SUPFAM" id="SSF55785">
    <property type="entry name" value="PYP-like sensor domain (PAS domain)"/>
    <property type="match status" value="2"/>
</dbReference>
<dbReference type="PANTHER" id="PTHR43304">
    <property type="entry name" value="PHYTOCHROME-LIKE PROTEIN CPH1"/>
    <property type="match status" value="1"/>
</dbReference>
<accession>A0ABT5X5M5</accession>
<reference evidence="11 12" key="1">
    <citation type="submission" date="2023-03" db="EMBL/GenBank/DDBJ databases">
        <title>WGS of Methanotrichaceae archaeon Mx.</title>
        <authorList>
            <person name="Sorokin D.Y."/>
            <person name="Merkel A.Y."/>
        </authorList>
    </citation>
    <scope>NUCLEOTIDE SEQUENCE [LARGE SCALE GENOMIC DNA]</scope>
    <source>
        <strain evidence="11 12">Mx</strain>
    </source>
</reference>
<feature type="domain" description="Response regulatory" evidence="8">
    <location>
        <begin position="3"/>
        <end position="120"/>
    </location>
</feature>
<keyword evidence="4" id="KW-0808">Transferase</keyword>
<evidence type="ECO:0000256" key="7">
    <source>
        <dbReference type="SAM" id="MobiDB-lite"/>
    </source>
</evidence>
<feature type="region of interest" description="Disordered" evidence="7">
    <location>
        <begin position="538"/>
        <end position="562"/>
    </location>
</feature>
<feature type="domain" description="PAC" evidence="10">
    <location>
        <begin position="371"/>
        <end position="423"/>
    </location>
</feature>
<dbReference type="Gene3D" id="3.30.450.20">
    <property type="entry name" value="PAS domain"/>
    <property type="match status" value="2"/>
</dbReference>
<dbReference type="PANTHER" id="PTHR43304:SF1">
    <property type="entry name" value="PAC DOMAIN-CONTAINING PROTEIN"/>
    <property type="match status" value="1"/>
</dbReference>
<evidence type="ECO:0000256" key="3">
    <source>
        <dbReference type="ARBA" id="ARBA00022553"/>
    </source>
</evidence>
<dbReference type="SMART" id="SM00448">
    <property type="entry name" value="REC"/>
    <property type="match status" value="1"/>
</dbReference>
<dbReference type="RefSeq" id="WP_316965756.1">
    <property type="nucleotide sequence ID" value="NZ_JARFPK010000006.1"/>
</dbReference>
<dbReference type="CDD" id="cd00130">
    <property type="entry name" value="PAS"/>
    <property type="match status" value="2"/>
</dbReference>
<keyword evidence="3 6" id="KW-0597">Phosphoprotein</keyword>
<evidence type="ECO:0000256" key="5">
    <source>
        <dbReference type="ARBA" id="ARBA00022777"/>
    </source>
</evidence>
<evidence type="ECO:0000259" key="8">
    <source>
        <dbReference type="PROSITE" id="PS50110"/>
    </source>
</evidence>
<dbReference type="InterPro" id="IPR001789">
    <property type="entry name" value="Sig_transdc_resp-reg_receiver"/>
</dbReference>
<proteinExistence type="predicted"/>
<dbReference type="Proteomes" id="UP001220010">
    <property type="component" value="Unassembled WGS sequence"/>
</dbReference>
<evidence type="ECO:0000256" key="1">
    <source>
        <dbReference type="ARBA" id="ARBA00000085"/>
    </source>
</evidence>
<keyword evidence="12" id="KW-1185">Reference proteome</keyword>
<feature type="domain" description="PAS" evidence="9">
    <location>
        <begin position="424"/>
        <end position="496"/>
    </location>
</feature>
<dbReference type="InterPro" id="IPR001610">
    <property type="entry name" value="PAC"/>
</dbReference>
<dbReference type="Pfam" id="PF00072">
    <property type="entry name" value="Response_reg"/>
    <property type="match status" value="1"/>
</dbReference>
<dbReference type="CDD" id="cd00156">
    <property type="entry name" value="REC"/>
    <property type="match status" value="1"/>
</dbReference>
<name>A0ABT5X5M5_9EURY</name>
<evidence type="ECO:0000256" key="6">
    <source>
        <dbReference type="PROSITE-ProRule" id="PRU00169"/>
    </source>
</evidence>
<dbReference type="InterPro" id="IPR011006">
    <property type="entry name" value="CheY-like_superfamily"/>
</dbReference>
<evidence type="ECO:0000313" key="12">
    <source>
        <dbReference type="Proteomes" id="UP001220010"/>
    </source>
</evidence>
<dbReference type="SMART" id="SM00091">
    <property type="entry name" value="PAS"/>
    <property type="match status" value="2"/>
</dbReference>